<dbReference type="Proteomes" id="UP000626092">
    <property type="component" value="Unassembled WGS sequence"/>
</dbReference>
<keyword evidence="2" id="KW-0805">Transcription regulation</keyword>
<evidence type="ECO:0000256" key="2">
    <source>
        <dbReference type="ARBA" id="ARBA00023015"/>
    </source>
</evidence>
<sequence>MLNHIHQWTRPLKRSWIHFQKMLGFWLYGTFLAFPELKRIEEENSRQVSFSKRRSGLMRKASELSVLCDVDIGLFIFSGRGRIHEFRSGDSSGNGFSSMGNPLIQAVIKLEKKRADRKLKELTEKAAMLIQLGVFLSSLQAGS</sequence>
<dbReference type="GO" id="GO:0005634">
    <property type="term" value="C:nucleus"/>
    <property type="evidence" value="ECO:0007669"/>
    <property type="project" value="UniProtKB-SubCell"/>
</dbReference>
<dbReference type="AlphaFoldDB" id="A0A834GR44"/>
<comment type="caution">
    <text evidence="8">The sequence shown here is derived from an EMBL/GenBank/DDBJ whole genome shotgun (WGS) entry which is preliminary data.</text>
</comment>
<reference evidence="8" key="1">
    <citation type="submission" date="2019-11" db="EMBL/GenBank/DDBJ databases">
        <authorList>
            <person name="Liu Y."/>
            <person name="Hou J."/>
            <person name="Li T.-Q."/>
            <person name="Guan C.-H."/>
            <person name="Wu X."/>
            <person name="Wu H.-Z."/>
            <person name="Ling F."/>
            <person name="Zhang R."/>
            <person name="Shi X.-G."/>
            <person name="Ren J.-P."/>
            <person name="Chen E.-F."/>
            <person name="Sun J.-M."/>
        </authorList>
    </citation>
    <scope>NUCLEOTIDE SEQUENCE</scope>
    <source>
        <strain evidence="8">Adult_tree_wgs_1</strain>
        <tissue evidence="8">Leaves</tissue>
    </source>
</reference>
<comment type="subcellular location">
    <subcellularLocation>
        <location evidence="1">Nucleus</location>
    </subcellularLocation>
</comment>
<keyword evidence="4" id="KW-0804">Transcription</keyword>
<protein>
    <recommendedName>
        <fullName evidence="7">MADS-box domain-containing protein</fullName>
    </recommendedName>
</protein>
<evidence type="ECO:0000256" key="5">
    <source>
        <dbReference type="ARBA" id="ARBA00023242"/>
    </source>
</evidence>
<dbReference type="Pfam" id="PF00319">
    <property type="entry name" value="SRF-TF"/>
    <property type="match status" value="1"/>
</dbReference>
<evidence type="ECO:0000256" key="6">
    <source>
        <dbReference type="SAM" id="Coils"/>
    </source>
</evidence>
<keyword evidence="9" id="KW-1185">Reference proteome</keyword>
<accession>A0A834GR44</accession>
<dbReference type="EMBL" id="WJXA01000006">
    <property type="protein sequence ID" value="KAF7139849.1"/>
    <property type="molecule type" value="Genomic_DNA"/>
</dbReference>
<dbReference type="InterPro" id="IPR036879">
    <property type="entry name" value="TF_MADSbox_sf"/>
</dbReference>
<keyword evidence="6" id="KW-0175">Coiled coil</keyword>
<evidence type="ECO:0000313" key="9">
    <source>
        <dbReference type="Proteomes" id="UP000626092"/>
    </source>
</evidence>
<dbReference type="SUPFAM" id="SSF55455">
    <property type="entry name" value="SRF-like"/>
    <property type="match status" value="1"/>
</dbReference>
<evidence type="ECO:0000256" key="4">
    <source>
        <dbReference type="ARBA" id="ARBA00023163"/>
    </source>
</evidence>
<evidence type="ECO:0000313" key="8">
    <source>
        <dbReference type="EMBL" id="KAF7139849.1"/>
    </source>
</evidence>
<dbReference type="OrthoDB" id="1719775at2759"/>
<dbReference type="PANTHER" id="PTHR48019">
    <property type="entry name" value="SERUM RESPONSE FACTOR HOMOLOG"/>
    <property type="match status" value="1"/>
</dbReference>
<evidence type="ECO:0000256" key="3">
    <source>
        <dbReference type="ARBA" id="ARBA00023125"/>
    </source>
</evidence>
<dbReference type="InterPro" id="IPR002100">
    <property type="entry name" value="TF_MADSbox"/>
</dbReference>
<evidence type="ECO:0000259" key="7">
    <source>
        <dbReference type="PROSITE" id="PS50066"/>
    </source>
</evidence>
<keyword evidence="3" id="KW-0238">DNA-binding</keyword>
<feature type="coiled-coil region" evidence="6">
    <location>
        <begin position="105"/>
        <end position="132"/>
    </location>
</feature>
<evidence type="ECO:0000256" key="1">
    <source>
        <dbReference type="ARBA" id="ARBA00004123"/>
    </source>
</evidence>
<dbReference type="GO" id="GO:0046983">
    <property type="term" value="F:protein dimerization activity"/>
    <property type="evidence" value="ECO:0007669"/>
    <property type="project" value="InterPro"/>
</dbReference>
<dbReference type="Gene3D" id="3.40.1810.10">
    <property type="entry name" value="Transcription factor, MADS-box"/>
    <property type="match status" value="1"/>
</dbReference>
<name>A0A834GR44_RHOSS</name>
<gene>
    <name evidence="8" type="ORF">RHSIM_Rhsim06G0134900</name>
</gene>
<organism evidence="8 9">
    <name type="scientific">Rhododendron simsii</name>
    <name type="common">Sims's rhododendron</name>
    <dbReference type="NCBI Taxonomy" id="118357"/>
    <lineage>
        <taxon>Eukaryota</taxon>
        <taxon>Viridiplantae</taxon>
        <taxon>Streptophyta</taxon>
        <taxon>Embryophyta</taxon>
        <taxon>Tracheophyta</taxon>
        <taxon>Spermatophyta</taxon>
        <taxon>Magnoliopsida</taxon>
        <taxon>eudicotyledons</taxon>
        <taxon>Gunneridae</taxon>
        <taxon>Pentapetalae</taxon>
        <taxon>asterids</taxon>
        <taxon>Ericales</taxon>
        <taxon>Ericaceae</taxon>
        <taxon>Ericoideae</taxon>
        <taxon>Rhodoreae</taxon>
        <taxon>Rhododendron</taxon>
    </lineage>
</organism>
<keyword evidence="5" id="KW-0539">Nucleus</keyword>
<dbReference type="PRINTS" id="PR00404">
    <property type="entry name" value="MADSDOMAIN"/>
</dbReference>
<dbReference type="SMART" id="SM00432">
    <property type="entry name" value="MADS"/>
    <property type="match status" value="1"/>
</dbReference>
<dbReference type="GO" id="GO:0003677">
    <property type="term" value="F:DNA binding"/>
    <property type="evidence" value="ECO:0007669"/>
    <property type="project" value="UniProtKB-KW"/>
</dbReference>
<dbReference type="PROSITE" id="PS50066">
    <property type="entry name" value="MADS_BOX_2"/>
    <property type="match status" value="1"/>
</dbReference>
<dbReference type="InterPro" id="IPR050142">
    <property type="entry name" value="MADS-box/MEF2_TF"/>
</dbReference>
<feature type="domain" description="MADS-box" evidence="7">
    <location>
        <begin position="36"/>
        <end position="90"/>
    </location>
</feature>
<proteinExistence type="predicted"/>